<evidence type="ECO:0008006" key="4">
    <source>
        <dbReference type="Google" id="ProtNLM"/>
    </source>
</evidence>
<keyword evidence="3" id="KW-1185">Reference proteome</keyword>
<name>A0ABW5H995_9PSEU</name>
<accession>A0ABW5H995</accession>
<comment type="caution">
    <text evidence="2">The sequence shown here is derived from an EMBL/GenBank/DDBJ whole genome shotgun (WGS) entry which is preliminary data.</text>
</comment>
<feature type="transmembrane region" description="Helical" evidence="1">
    <location>
        <begin position="20"/>
        <end position="42"/>
    </location>
</feature>
<proteinExistence type="predicted"/>
<evidence type="ECO:0000313" key="2">
    <source>
        <dbReference type="EMBL" id="MFD2469701.1"/>
    </source>
</evidence>
<feature type="transmembrane region" description="Helical" evidence="1">
    <location>
        <begin position="48"/>
        <end position="68"/>
    </location>
</feature>
<organism evidence="2 3">
    <name type="scientific">Amycolatopsis silviterrae</name>
    <dbReference type="NCBI Taxonomy" id="1656914"/>
    <lineage>
        <taxon>Bacteria</taxon>
        <taxon>Bacillati</taxon>
        <taxon>Actinomycetota</taxon>
        <taxon>Actinomycetes</taxon>
        <taxon>Pseudonocardiales</taxon>
        <taxon>Pseudonocardiaceae</taxon>
        <taxon>Amycolatopsis</taxon>
    </lineage>
</organism>
<evidence type="ECO:0000256" key="1">
    <source>
        <dbReference type="SAM" id="Phobius"/>
    </source>
</evidence>
<feature type="transmembrane region" description="Helical" evidence="1">
    <location>
        <begin position="103"/>
        <end position="124"/>
    </location>
</feature>
<dbReference type="EMBL" id="JBHUKS010000014">
    <property type="protein sequence ID" value="MFD2469701.1"/>
    <property type="molecule type" value="Genomic_DNA"/>
</dbReference>
<dbReference type="Proteomes" id="UP001597483">
    <property type="component" value="Unassembled WGS sequence"/>
</dbReference>
<reference evidence="3" key="1">
    <citation type="journal article" date="2019" name="Int. J. Syst. Evol. Microbiol.">
        <title>The Global Catalogue of Microorganisms (GCM) 10K type strain sequencing project: providing services to taxonomists for standard genome sequencing and annotation.</title>
        <authorList>
            <consortium name="The Broad Institute Genomics Platform"/>
            <consortium name="The Broad Institute Genome Sequencing Center for Infectious Disease"/>
            <person name="Wu L."/>
            <person name="Ma J."/>
        </authorList>
    </citation>
    <scope>NUCLEOTIDE SEQUENCE [LARGE SCALE GENOMIC DNA]</scope>
    <source>
        <strain evidence="3">CGMCC 4.7641</strain>
    </source>
</reference>
<sequence length="132" mass="13777">MQTIERPAVQGPLDVAKRFVVAYGVAGAVVFGVIAALGLSGGEVSSFMWIRSGVLVASAAVAWWLLAAAARGSRRAYERARFIAIVVPVAIVGVDLIPGVCPLWFLLAQTGCALVLAGAAFPLVRLRASFPK</sequence>
<feature type="transmembrane region" description="Helical" evidence="1">
    <location>
        <begin position="80"/>
        <end position="97"/>
    </location>
</feature>
<keyword evidence="1" id="KW-0812">Transmembrane</keyword>
<dbReference type="RefSeq" id="WP_378306289.1">
    <property type="nucleotide sequence ID" value="NZ_JBHUKS010000014.1"/>
</dbReference>
<gene>
    <name evidence="2" type="ORF">ACFSVL_20115</name>
</gene>
<keyword evidence="1" id="KW-0472">Membrane</keyword>
<protein>
    <recommendedName>
        <fullName evidence="4">Integral membrane protein</fullName>
    </recommendedName>
</protein>
<evidence type="ECO:0000313" key="3">
    <source>
        <dbReference type="Proteomes" id="UP001597483"/>
    </source>
</evidence>
<keyword evidence="1" id="KW-1133">Transmembrane helix</keyword>